<feature type="domain" description="AB hydrolase-1" evidence="1">
    <location>
        <begin position="30"/>
        <end position="257"/>
    </location>
</feature>
<dbReference type="RefSeq" id="WP_038049507.1">
    <property type="nucleotide sequence ID" value="NZ_JMFG01000020.1"/>
</dbReference>
<accession>A0A062XW58</accession>
<dbReference type="OrthoDB" id="252464at2"/>
<dbReference type="AlphaFoldDB" id="A0A062XW58"/>
<proteinExistence type="predicted"/>
<comment type="caution">
    <text evidence="2">The sequence shown here is derived from an EMBL/GenBank/DDBJ whole genome shotgun (WGS) entry which is preliminary data.</text>
</comment>
<dbReference type="EMBL" id="JMFG01000020">
    <property type="protein sequence ID" value="KDA53639.1"/>
    <property type="molecule type" value="Genomic_DNA"/>
</dbReference>
<keyword evidence="3" id="KW-1185">Reference proteome</keyword>
<reference evidence="2 3" key="1">
    <citation type="submission" date="2014-04" db="EMBL/GenBank/DDBJ databases">
        <title>The Genome Sequence of Thermoanaerobaculum aquaticum MP-01, The First Cultivated Group 23 Acidobacterium.</title>
        <authorList>
            <person name="Stamps B.W."/>
            <person name="Losey N.A."/>
            <person name="Lawson P.A."/>
            <person name="Stevenson B.S."/>
        </authorList>
    </citation>
    <scope>NUCLEOTIDE SEQUENCE [LARGE SCALE GENOMIC DNA]</scope>
    <source>
        <strain evidence="2 3">MP-01</strain>
    </source>
</reference>
<dbReference type="InterPro" id="IPR000073">
    <property type="entry name" value="AB_hydrolase_1"/>
</dbReference>
<dbReference type="PANTHER" id="PTHR43433:SF5">
    <property type="entry name" value="AB HYDROLASE-1 DOMAIN-CONTAINING PROTEIN"/>
    <property type="match status" value="1"/>
</dbReference>
<gene>
    <name evidence="2" type="ORF">EG19_05410</name>
</gene>
<dbReference type="Proteomes" id="UP000027284">
    <property type="component" value="Unassembled WGS sequence"/>
</dbReference>
<protein>
    <recommendedName>
        <fullName evidence="1">AB hydrolase-1 domain-containing protein</fullName>
    </recommendedName>
</protein>
<dbReference type="PRINTS" id="PR00111">
    <property type="entry name" value="ABHYDROLASE"/>
</dbReference>
<dbReference type="InterPro" id="IPR029058">
    <property type="entry name" value="AB_hydrolase_fold"/>
</dbReference>
<dbReference type="PANTHER" id="PTHR43433">
    <property type="entry name" value="HYDROLASE, ALPHA/BETA FOLD FAMILY PROTEIN"/>
    <property type="match status" value="1"/>
</dbReference>
<evidence type="ECO:0000259" key="1">
    <source>
        <dbReference type="Pfam" id="PF00561"/>
    </source>
</evidence>
<name>A0A062XW58_9BACT</name>
<dbReference type="Gene3D" id="3.40.50.1820">
    <property type="entry name" value="alpha/beta hydrolase"/>
    <property type="match status" value="1"/>
</dbReference>
<evidence type="ECO:0000313" key="3">
    <source>
        <dbReference type="Proteomes" id="UP000027284"/>
    </source>
</evidence>
<organism evidence="2 3">
    <name type="scientific">Thermoanaerobaculum aquaticum</name>
    <dbReference type="NCBI Taxonomy" id="1312852"/>
    <lineage>
        <taxon>Bacteria</taxon>
        <taxon>Pseudomonadati</taxon>
        <taxon>Acidobacteriota</taxon>
        <taxon>Thermoanaerobaculia</taxon>
        <taxon>Thermoanaerobaculales</taxon>
        <taxon>Thermoanaerobaculaceae</taxon>
        <taxon>Thermoanaerobaculum</taxon>
    </lineage>
</organism>
<dbReference type="STRING" id="1312852.EG19_05410"/>
<sequence>MSKGQLSPQRKTLRGPRGQVGYEVWGAGKPPLLLVAGLGSRTTLWGELPRLLSEHFTVLAYDHRGVGRSPGGAPFTLAGSAEDGAAVVAAEGMDSAAVVGVSMGGLVACHLAFRYPSRVHRLVVASSAARLTPHGERVLAFFASIFKLPPEEAGQALMAFAFSPQFTDRFPGFVDTAARLYSLPPEDLPGALAQLAHLRQGWDLRPILGHIRCPALVIAGELDPLVSAAYTKEIADALPNARFRLVPGAAHSVLAEGGSELLQEIIRFCLGQS</sequence>
<evidence type="ECO:0000313" key="2">
    <source>
        <dbReference type="EMBL" id="KDA53639.1"/>
    </source>
</evidence>
<dbReference type="InterPro" id="IPR050471">
    <property type="entry name" value="AB_hydrolase"/>
</dbReference>
<dbReference type="Pfam" id="PF00561">
    <property type="entry name" value="Abhydrolase_1"/>
    <property type="match status" value="1"/>
</dbReference>
<dbReference type="SUPFAM" id="SSF53474">
    <property type="entry name" value="alpha/beta-Hydrolases"/>
    <property type="match status" value="1"/>
</dbReference>